<dbReference type="Proteomes" id="UP000694853">
    <property type="component" value="Unplaced"/>
</dbReference>
<dbReference type="CDD" id="cd00303">
    <property type="entry name" value="retropepsin_like"/>
    <property type="match status" value="1"/>
</dbReference>
<evidence type="ECO:0000313" key="2">
    <source>
        <dbReference type="RefSeq" id="XP_027368338.1"/>
    </source>
</evidence>
<evidence type="ECO:0000313" key="1">
    <source>
        <dbReference type="Proteomes" id="UP000694853"/>
    </source>
</evidence>
<protein>
    <submittedName>
        <fullName evidence="2">Uncharacterized protein LOC113874302</fullName>
    </submittedName>
</protein>
<dbReference type="Gene3D" id="2.40.70.10">
    <property type="entry name" value="Acid Proteases"/>
    <property type="match status" value="1"/>
</dbReference>
<reference evidence="2" key="2">
    <citation type="submission" date="2025-08" db="UniProtKB">
        <authorList>
            <consortium name="RefSeq"/>
        </authorList>
    </citation>
    <scope>IDENTIFICATION</scope>
    <source>
        <tissue evidence="2">Young leaves</tissue>
    </source>
</reference>
<keyword evidence="1" id="KW-1185">Reference proteome</keyword>
<sequence>MPSYAKFMKELLSKKRKLENDKTVPLTEEYSAILQRKLSQKLKDPGSFSIPCAIGNCTMGKALCDLGASINLMHLAIMKRLGIEEVKPTSITLQLTNKSYTYPYGIVEDLLVKIDKFIFLADFVILDMEVDADIPLILGRPFLAIGRALIGVQKGELMLRVHDEKVIFNVIEALKHPNDYITCIRVDILDSITFPHFIDNVDEISLLKETIVIGNYSAVVKTKEHLRKYVQQLDTLPIISSSENSVREELKMEIKEEKVEKLELKQLPSHLRYSFLGQEHENLVIINNDLKGKEEEKLLRILIAHKSAIGWHISDLKGINPSFCKHRILFEDNYKPVV</sequence>
<proteinExistence type="predicted"/>
<organism evidence="1 2">
    <name type="scientific">Abrus precatorius</name>
    <name type="common">Indian licorice</name>
    <name type="synonym">Glycine abrus</name>
    <dbReference type="NCBI Taxonomy" id="3816"/>
    <lineage>
        <taxon>Eukaryota</taxon>
        <taxon>Viridiplantae</taxon>
        <taxon>Streptophyta</taxon>
        <taxon>Embryophyta</taxon>
        <taxon>Tracheophyta</taxon>
        <taxon>Spermatophyta</taxon>
        <taxon>Magnoliopsida</taxon>
        <taxon>eudicotyledons</taxon>
        <taxon>Gunneridae</taxon>
        <taxon>Pentapetalae</taxon>
        <taxon>rosids</taxon>
        <taxon>fabids</taxon>
        <taxon>Fabales</taxon>
        <taxon>Fabaceae</taxon>
        <taxon>Papilionoideae</taxon>
        <taxon>50 kb inversion clade</taxon>
        <taxon>NPAAA clade</taxon>
        <taxon>indigoferoid/millettioid clade</taxon>
        <taxon>Abreae</taxon>
        <taxon>Abrus</taxon>
    </lineage>
</organism>
<dbReference type="KEGG" id="aprc:113874302"/>
<dbReference type="InterPro" id="IPR021109">
    <property type="entry name" value="Peptidase_aspartic_dom_sf"/>
</dbReference>
<dbReference type="RefSeq" id="XP_027368338.1">
    <property type="nucleotide sequence ID" value="XM_027512537.1"/>
</dbReference>
<dbReference type="OrthoDB" id="1734538at2759"/>
<dbReference type="PANTHER" id="PTHR33067:SF39">
    <property type="entry name" value="TRANSCRIPTION FACTOR INTERACTOR AND REGULATOR CCHC(ZN) FAMILY"/>
    <property type="match status" value="1"/>
</dbReference>
<reference evidence="1" key="1">
    <citation type="journal article" date="2019" name="Toxins">
        <title>Detection of Abrin-Like and Prepropulchellin-Like Toxin Genes and Transcripts Using Whole Genome Sequencing and Full-Length Transcript Sequencing of Abrus precatorius.</title>
        <authorList>
            <person name="Hovde B.T."/>
            <person name="Daligault H.E."/>
            <person name="Hanschen E.R."/>
            <person name="Kunde Y.A."/>
            <person name="Johnson M.B."/>
            <person name="Starkenburg S.R."/>
            <person name="Johnson S.L."/>
        </authorList>
    </citation>
    <scope>NUCLEOTIDE SEQUENCE [LARGE SCALE GENOMIC DNA]</scope>
</reference>
<dbReference type="PANTHER" id="PTHR33067">
    <property type="entry name" value="RNA-DIRECTED DNA POLYMERASE-RELATED"/>
    <property type="match status" value="1"/>
</dbReference>
<dbReference type="AlphaFoldDB" id="A0A8B8MKA7"/>
<accession>A0A8B8MKA7</accession>
<gene>
    <name evidence="2" type="primary">LOC113874302</name>
</gene>
<name>A0A8B8MKA7_ABRPR</name>
<dbReference type="GeneID" id="113874302"/>